<dbReference type="EMBL" id="PPPX01000019">
    <property type="protein sequence ID" value="POA08102.1"/>
    <property type="molecule type" value="Genomic_DNA"/>
</dbReference>
<name>A0A2K4F9R8_9STAP</name>
<comment type="caution">
    <text evidence="8">The sequence shown here is derived from an EMBL/GenBank/DDBJ whole genome shotgun (WGS) entry which is preliminary data.</text>
</comment>
<evidence type="ECO:0000259" key="7">
    <source>
        <dbReference type="Pfam" id="PF17827"/>
    </source>
</evidence>
<comment type="function">
    <text evidence="5">Methylates the class 1 translation termination release factors RF1/PrfA and RF2/PrfB on the glutamine residue of the universally conserved GGQ motif.</text>
</comment>
<dbReference type="NCBIfam" id="TIGR03534">
    <property type="entry name" value="RF_mod_PrmC"/>
    <property type="match status" value="1"/>
</dbReference>
<dbReference type="EC" id="2.1.1.297" evidence="5"/>
<dbReference type="InterPro" id="IPR029063">
    <property type="entry name" value="SAM-dependent_MTases_sf"/>
</dbReference>
<gene>
    <name evidence="5 8" type="primary">prmC</name>
    <name evidence="8" type="ORF">CD039_11630</name>
</gene>
<dbReference type="InterPro" id="IPR040758">
    <property type="entry name" value="PrmC_N"/>
</dbReference>
<dbReference type="OrthoDB" id="9800643at2"/>
<evidence type="ECO:0000313" key="9">
    <source>
        <dbReference type="Proteomes" id="UP000242712"/>
    </source>
</evidence>
<dbReference type="InterPro" id="IPR007848">
    <property type="entry name" value="Small_mtfrase_dom"/>
</dbReference>
<dbReference type="InterPro" id="IPR004556">
    <property type="entry name" value="HemK-like"/>
</dbReference>
<dbReference type="Gene3D" id="3.40.50.150">
    <property type="entry name" value="Vaccinia Virus protein VP39"/>
    <property type="match status" value="1"/>
</dbReference>
<evidence type="ECO:0000256" key="1">
    <source>
        <dbReference type="ARBA" id="ARBA00022603"/>
    </source>
</evidence>
<evidence type="ECO:0000259" key="6">
    <source>
        <dbReference type="Pfam" id="PF05175"/>
    </source>
</evidence>
<comment type="similarity">
    <text evidence="5">Belongs to the protein N5-glutamine methyltransferase family. PrmC subfamily.</text>
</comment>
<keyword evidence="3 5" id="KW-0949">S-adenosyl-L-methionine</keyword>
<evidence type="ECO:0000256" key="2">
    <source>
        <dbReference type="ARBA" id="ARBA00022679"/>
    </source>
</evidence>
<dbReference type="Gene3D" id="1.10.8.10">
    <property type="entry name" value="DNA helicase RuvA subunit, C-terminal domain"/>
    <property type="match status" value="1"/>
</dbReference>
<feature type="domain" description="Methyltransferase small" evidence="6">
    <location>
        <begin position="105"/>
        <end position="193"/>
    </location>
</feature>
<sequence>MASYSDVLQQAQSKAEIYGVEHASVEWLFFELLGWRRHDFIMKKDATMSEHEVTQFEQGMKRLLQGEPVQYILGYQYFYGEQFKVNPSCLIPRPETEEVMLHFVKQLSPHARVVDIGTGSGNLPIMIKQLVPSTEVLATDLSSEALQVARDSAQMHEVDIEFLEGNTLEPLIERGIKVDGLISNPPYISEDELEVMSESVKRYEPQLALFAEEQGLAVYHKILNELPQVLNSEAVVTFEIGYQQGERITQLIHALYPWLNVDVVQDINGNERIASFVWTSES</sequence>
<dbReference type="GO" id="GO:0032259">
    <property type="term" value="P:methylation"/>
    <property type="evidence" value="ECO:0007669"/>
    <property type="project" value="UniProtKB-KW"/>
</dbReference>
<dbReference type="AlphaFoldDB" id="A0A2K4F9R8"/>
<dbReference type="GO" id="GO:0003676">
    <property type="term" value="F:nucleic acid binding"/>
    <property type="evidence" value="ECO:0007669"/>
    <property type="project" value="InterPro"/>
</dbReference>
<feature type="binding site" evidence="5">
    <location>
        <begin position="184"/>
        <end position="187"/>
    </location>
    <ligand>
        <name>substrate</name>
    </ligand>
</feature>
<dbReference type="PANTHER" id="PTHR18895">
    <property type="entry name" value="HEMK METHYLTRANSFERASE"/>
    <property type="match status" value="1"/>
</dbReference>
<feature type="domain" description="Release factor glutamine methyltransferase N-terminal" evidence="7">
    <location>
        <begin position="19"/>
        <end position="74"/>
    </location>
</feature>
<dbReference type="SUPFAM" id="SSF53335">
    <property type="entry name" value="S-adenosyl-L-methionine-dependent methyltransferases"/>
    <property type="match status" value="1"/>
</dbReference>
<evidence type="ECO:0000256" key="4">
    <source>
        <dbReference type="ARBA" id="ARBA00048391"/>
    </source>
</evidence>
<dbReference type="RefSeq" id="WP_103372447.1">
    <property type="nucleotide sequence ID" value="NZ_CBCRVO010000005.1"/>
</dbReference>
<evidence type="ECO:0000256" key="5">
    <source>
        <dbReference type="HAMAP-Rule" id="MF_02126"/>
    </source>
</evidence>
<dbReference type="InterPro" id="IPR019874">
    <property type="entry name" value="RF_methyltr_PrmC"/>
</dbReference>
<dbReference type="HAMAP" id="MF_02126">
    <property type="entry name" value="RF_methyltr_PrmC"/>
    <property type="match status" value="1"/>
</dbReference>
<dbReference type="GeneID" id="98298991"/>
<comment type="catalytic activity">
    <reaction evidence="4 5">
        <text>L-glutaminyl-[peptide chain release factor] + S-adenosyl-L-methionine = N(5)-methyl-L-glutaminyl-[peptide chain release factor] + S-adenosyl-L-homocysteine + H(+)</text>
        <dbReference type="Rhea" id="RHEA:42896"/>
        <dbReference type="Rhea" id="RHEA-COMP:10271"/>
        <dbReference type="Rhea" id="RHEA-COMP:10272"/>
        <dbReference type="ChEBI" id="CHEBI:15378"/>
        <dbReference type="ChEBI" id="CHEBI:30011"/>
        <dbReference type="ChEBI" id="CHEBI:57856"/>
        <dbReference type="ChEBI" id="CHEBI:59789"/>
        <dbReference type="ChEBI" id="CHEBI:61891"/>
        <dbReference type="EC" id="2.1.1.297"/>
    </reaction>
</comment>
<feature type="binding site" evidence="5">
    <location>
        <begin position="117"/>
        <end position="121"/>
    </location>
    <ligand>
        <name>S-adenosyl-L-methionine</name>
        <dbReference type="ChEBI" id="CHEBI:59789"/>
    </ligand>
</feature>
<accession>A0A2K4F9R8</accession>
<keyword evidence="1 5" id="KW-0489">Methyltransferase</keyword>
<organism evidence="8 9">
    <name type="scientific">Staphylococcus argensis</name>
    <dbReference type="NCBI Taxonomy" id="1607738"/>
    <lineage>
        <taxon>Bacteria</taxon>
        <taxon>Bacillati</taxon>
        <taxon>Bacillota</taxon>
        <taxon>Bacilli</taxon>
        <taxon>Bacillales</taxon>
        <taxon>Staphylococcaceae</taxon>
        <taxon>Staphylococcus</taxon>
    </lineage>
</organism>
<feature type="binding site" evidence="5">
    <location>
        <position position="184"/>
    </location>
    <ligand>
        <name>S-adenosyl-L-methionine</name>
        <dbReference type="ChEBI" id="CHEBI:59789"/>
    </ligand>
</feature>
<dbReference type="InterPro" id="IPR050320">
    <property type="entry name" value="N5-glutamine_MTase"/>
</dbReference>
<proteinExistence type="inferred from homology"/>
<keyword evidence="9" id="KW-1185">Reference proteome</keyword>
<protein>
    <recommendedName>
        <fullName evidence="5">Release factor glutamine methyltransferase</fullName>
        <shortName evidence="5">RF MTase</shortName>
        <ecNumber evidence="5">2.1.1.297</ecNumber>
    </recommendedName>
    <alternativeName>
        <fullName evidence="5">N5-glutamine methyltransferase PrmC</fullName>
    </alternativeName>
    <alternativeName>
        <fullName evidence="5">Protein-(glutamine-N5) MTase PrmC</fullName>
    </alternativeName>
    <alternativeName>
        <fullName evidence="5">Protein-glutamine N-methyltransferase PrmC</fullName>
    </alternativeName>
</protein>
<dbReference type="NCBIfam" id="TIGR00536">
    <property type="entry name" value="hemK_fam"/>
    <property type="match status" value="1"/>
</dbReference>
<evidence type="ECO:0000313" key="8">
    <source>
        <dbReference type="EMBL" id="POA08102.1"/>
    </source>
</evidence>
<comment type="caution">
    <text evidence="5">Lacks conserved residue(s) required for the propagation of feature annotation.</text>
</comment>
<dbReference type="GO" id="GO:0102559">
    <property type="term" value="F:peptide chain release factor N(5)-glutamine methyltransferase activity"/>
    <property type="evidence" value="ECO:0007669"/>
    <property type="project" value="UniProtKB-EC"/>
</dbReference>
<dbReference type="PROSITE" id="PS00092">
    <property type="entry name" value="N6_MTASE"/>
    <property type="match status" value="1"/>
</dbReference>
<dbReference type="Proteomes" id="UP000242712">
    <property type="component" value="Unassembled WGS sequence"/>
</dbReference>
<dbReference type="InterPro" id="IPR002052">
    <property type="entry name" value="DNA_methylase_N6_adenine_CS"/>
</dbReference>
<keyword evidence="2 5" id="KW-0808">Transferase</keyword>
<dbReference type="CDD" id="cd02440">
    <property type="entry name" value="AdoMet_MTases"/>
    <property type="match status" value="1"/>
</dbReference>
<dbReference type="Pfam" id="PF17827">
    <property type="entry name" value="PrmC_N"/>
    <property type="match status" value="1"/>
</dbReference>
<dbReference type="Pfam" id="PF05175">
    <property type="entry name" value="MTS"/>
    <property type="match status" value="1"/>
</dbReference>
<reference evidence="8 9" key="1">
    <citation type="submission" date="2017-08" db="EMBL/GenBank/DDBJ databases">
        <title>Draft genome sequences of 64 type strains of genus Staph aureus.</title>
        <authorList>
            <person name="Cole K."/>
            <person name="Golubchik T."/>
            <person name="Russell J."/>
            <person name="Foster D."/>
            <person name="Llewelyn M."/>
            <person name="Wilson D."/>
            <person name="Crook D."/>
            <person name="Paul J."/>
        </authorList>
    </citation>
    <scope>NUCLEOTIDE SEQUENCE [LARGE SCALE GENOMIC DNA]</scope>
    <source>
        <strain evidence="8 9">DSM 29875</strain>
    </source>
</reference>
<dbReference type="PANTHER" id="PTHR18895:SF74">
    <property type="entry name" value="MTRF1L RELEASE FACTOR GLUTAMINE METHYLTRANSFERASE"/>
    <property type="match status" value="1"/>
</dbReference>
<feature type="binding site" evidence="5">
    <location>
        <position position="140"/>
    </location>
    <ligand>
        <name>S-adenosyl-L-methionine</name>
        <dbReference type="ChEBI" id="CHEBI:59789"/>
    </ligand>
</feature>
<evidence type="ECO:0000256" key="3">
    <source>
        <dbReference type="ARBA" id="ARBA00022691"/>
    </source>
</evidence>